<proteinExistence type="inferred from homology"/>
<keyword evidence="2" id="KW-0547">Nucleotide-binding</keyword>
<keyword evidence="4" id="KW-0175">Coiled coil</keyword>
<evidence type="ECO:0000256" key="3">
    <source>
        <dbReference type="ARBA" id="ARBA00022840"/>
    </source>
</evidence>
<dbReference type="Proteomes" id="UP001231189">
    <property type="component" value="Unassembled WGS sequence"/>
</dbReference>
<evidence type="ECO:0000313" key="6">
    <source>
        <dbReference type="Proteomes" id="UP001231189"/>
    </source>
</evidence>
<dbReference type="AlphaFoldDB" id="A0AAD8RZR6"/>
<keyword evidence="3" id="KW-0067">ATP-binding</keyword>
<keyword evidence="6" id="KW-1185">Reference proteome</keyword>
<gene>
    <name evidence="5" type="ORF">QYE76_060399</name>
</gene>
<comment type="similarity">
    <text evidence="1">Belongs to the AFG1 ATPase family.</text>
</comment>
<accession>A0AAD8RZR6</accession>
<comment type="caution">
    <text evidence="5">The sequence shown here is derived from an EMBL/GenBank/DDBJ whole genome shotgun (WGS) entry which is preliminary data.</text>
</comment>
<feature type="coiled-coil region" evidence="4">
    <location>
        <begin position="72"/>
        <end position="99"/>
    </location>
</feature>
<reference evidence="5" key="1">
    <citation type="submission" date="2023-07" db="EMBL/GenBank/DDBJ databases">
        <title>A chromosome-level genome assembly of Lolium multiflorum.</title>
        <authorList>
            <person name="Chen Y."/>
            <person name="Copetti D."/>
            <person name="Kolliker R."/>
            <person name="Studer B."/>
        </authorList>
    </citation>
    <scope>NUCLEOTIDE SEQUENCE</scope>
    <source>
        <strain evidence="5">02402/16</strain>
        <tissue evidence="5">Leaf</tissue>
    </source>
</reference>
<evidence type="ECO:0000256" key="2">
    <source>
        <dbReference type="ARBA" id="ARBA00022741"/>
    </source>
</evidence>
<organism evidence="5 6">
    <name type="scientific">Lolium multiflorum</name>
    <name type="common">Italian ryegrass</name>
    <name type="synonym">Lolium perenne subsp. multiflorum</name>
    <dbReference type="NCBI Taxonomy" id="4521"/>
    <lineage>
        <taxon>Eukaryota</taxon>
        <taxon>Viridiplantae</taxon>
        <taxon>Streptophyta</taxon>
        <taxon>Embryophyta</taxon>
        <taxon>Tracheophyta</taxon>
        <taxon>Spermatophyta</taxon>
        <taxon>Magnoliopsida</taxon>
        <taxon>Liliopsida</taxon>
        <taxon>Poales</taxon>
        <taxon>Poaceae</taxon>
        <taxon>BOP clade</taxon>
        <taxon>Pooideae</taxon>
        <taxon>Poodae</taxon>
        <taxon>Poeae</taxon>
        <taxon>Poeae Chloroplast Group 2 (Poeae type)</taxon>
        <taxon>Loliodinae</taxon>
        <taxon>Loliinae</taxon>
        <taxon>Lolium</taxon>
    </lineage>
</organism>
<name>A0AAD8RZR6_LOLMU</name>
<dbReference type="GO" id="GO:0005739">
    <property type="term" value="C:mitochondrion"/>
    <property type="evidence" value="ECO:0007669"/>
    <property type="project" value="TreeGrafter"/>
</dbReference>
<dbReference type="Gene3D" id="3.40.50.300">
    <property type="entry name" value="P-loop containing nucleotide triphosphate hydrolases"/>
    <property type="match status" value="1"/>
</dbReference>
<evidence type="ECO:0000256" key="4">
    <source>
        <dbReference type="SAM" id="Coils"/>
    </source>
</evidence>
<evidence type="ECO:0008006" key="7">
    <source>
        <dbReference type="Google" id="ProtNLM"/>
    </source>
</evidence>
<dbReference type="InterPro" id="IPR027417">
    <property type="entry name" value="P-loop_NTPase"/>
</dbReference>
<dbReference type="EMBL" id="JAUUTY010000004">
    <property type="protein sequence ID" value="KAK1642594.1"/>
    <property type="molecule type" value="Genomic_DNA"/>
</dbReference>
<dbReference type="PANTHER" id="PTHR12169">
    <property type="entry name" value="ATPASE N2B"/>
    <property type="match status" value="1"/>
</dbReference>
<sequence>MLRLRGGLPRRSAALLGAVARDVPPARPQTPAVLPLLRRLHDAADHGPKPGSPLTLYRDLVNQGRLRHDPYQENVASELDTLLRKLERYEMEMEDYHEKLSTWDSSREKERRRLLLEEAEGKQHDGVWIDEKRGFLDKLISRKRRANIEPGVGRWVSYLNREKKLDTLVGQKPVAPVAPKGLYLYGNVGSGKTMLMDMFYGATEGVIKHRKRFHFHEAMLEINDHMHDVWKRRDDESLFTRLLLVGYQASLSMPK</sequence>
<dbReference type="InterPro" id="IPR005654">
    <property type="entry name" value="ATPase_AFG1-like"/>
</dbReference>
<dbReference type="GO" id="GO:0005524">
    <property type="term" value="F:ATP binding"/>
    <property type="evidence" value="ECO:0007669"/>
    <property type="project" value="UniProtKB-KW"/>
</dbReference>
<dbReference type="PANTHER" id="PTHR12169:SF6">
    <property type="entry name" value="AFG1-LIKE ATPASE"/>
    <property type="match status" value="1"/>
</dbReference>
<evidence type="ECO:0000313" key="5">
    <source>
        <dbReference type="EMBL" id="KAK1642594.1"/>
    </source>
</evidence>
<dbReference type="GO" id="GO:0016887">
    <property type="term" value="F:ATP hydrolysis activity"/>
    <property type="evidence" value="ECO:0007669"/>
    <property type="project" value="InterPro"/>
</dbReference>
<dbReference type="Pfam" id="PF03969">
    <property type="entry name" value="AFG1_ATPase"/>
    <property type="match status" value="1"/>
</dbReference>
<evidence type="ECO:0000256" key="1">
    <source>
        <dbReference type="ARBA" id="ARBA00010322"/>
    </source>
</evidence>
<protein>
    <recommendedName>
        <fullName evidence="7">AFG1-like ATPase</fullName>
    </recommendedName>
</protein>